<dbReference type="OrthoDB" id="3176171at2759"/>
<dbReference type="HOGENOM" id="CLU_033441_0_0_1"/>
<evidence type="ECO:0000256" key="4">
    <source>
        <dbReference type="SAM" id="MobiDB-lite"/>
    </source>
</evidence>
<dbReference type="Proteomes" id="UP000016922">
    <property type="component" value="Unassembled WGS sequence"/>
</dbReference>
<organism evidence="8 9">
    <name type="scientific">Glarea lozoyensis (strain ATCC 20868 / MF5171)</name>
    <dbReference type="NCBI Taxonomy" id="1116229"/>
    <lineage>
        <taxon>Eukaryota</taxon>
        <taxon>Fungi</taxon>
        <taxon>Dikarya</taxon>
        <taxon>Ascomycota</taxon>
        <taxon>Pezizomycotina</taxon>
        <taxon>Leotiomycetes</taxon>
        <taxon>Helotiales</taxon>
        <taxon>Helotiaceae</taxon>
        <taxon>Glarea</taxon>
    </lineage>
</organism>
<dbReference type="eggNOG" id="KOG0324">
    <property type="taxonomic scope" value="Eukaryota"/>
</dbReference>
<dbReference type="SMART" id="SM01179">
    <property type="entry name" value="DUF862"/>
    <property type="match status" value="1"/>
</dbReference>
<dbReference type="PROSITE" id="PS51396">
    <property type="entry name" value="PUL"/>
    <property type="match status" value="1"/>
</dbReference>
<dbReference type="PANTHER" id="PTHR12378:SF7">
    <property type="entry name" value="DESUMOYLATING ISOPEPTIDASE 1"/>
    <property type="match status" value="1"/>
</dbReference>
<feature type="domain" description="PPPDE" evidence="7">
    <location>
        <begin position="1"/>
        <end position="141"/>
    </location>
</feature>
<dbReference type="InterPro" id="IPR011989">
    <property type="entry name" value="ARM-like"/>
</dbReference>
<protein>
    <submittedName>
        <fullName evidence="8">Thioredoxin-like protein</fullName>
    </submittedName>
</protein>
<evidence type="ECO:0000259" key="7">
    <source>
        <dbReference type="PROSITE" id="PS51858"/>
    </source>
</evidence>
<evidence type="ECO:0000313" key="8">
    <source>
        <dbReference type="EMBL" id="EPE34637.1"/>
    </source>
</evidence>
<dbReference type="CDD" id="cd02947">
    <property type="entry name" value="TRX_family"/>
    <property type="match status" value="1"/>
</dbReference>
<dbReference type="InterPro" id="IPR008580">
    <property type="entry name" value="PPPDE_dom"/>
</dbReference>
<dbReference type="RefSeq" id="XP_008078572.1">
    <property type="nucleotide sequence ID" value="XM_008080381.1"/>
</dbReference>
<gene>
    <name evidence="8" type="ORF">GLAREA_10331</name>
</gene>
<keyword evidence="2" id="KW-0645">Protease</keyword>
<dbReference type="Pfam" id="PF05903">
    <property type="entry name" value="Peptidase_C97"/>
    <property type="match status" value="1"/>
</dbReference>
<dbReference type="KEGG" id="glz:GLAREA_10331"/>
<dbReference type="Pfam" id="PF08324">
    <property type="entry name" value="PUL"/>
    <property type="match status" value="1"/>
</dbReference>
<comment type="similarity">
    <text evidence="1">Belongs to the DeSI family.</text>
</comment>
<dbReference type="EMBL" id="KE145356">
    <property type="protein sequence ID" value="EPE34637.1"/>
    <property type="molecule type" value="Genomic_DNA"/>
</dbReference>
<evidence type="ECO:0000256" key="2">
    <source>
        <dbReference type="ARBA" id="ARBA00022670"/>
    </source>
</evidence>
<dbReference type="SUPFAM" id="SSF52833">
    <property type="entry name" value="Thioredoxin-like"/>
    <property type="match status" value="1"/>
</dbReference>
<sequence length="574" mass="63499">MDVQLYVYDLSNGLARQISAPLLGTFIDMIYHTSIVIEGVEYTYDGGIKALESGKTHLGPPLQVVNLGRTELPMEVILEYLDSMKDTYTKEAYNLWTNNCNNFSNDFSMFLLGKGIPEHITNLPSTFLNSPYGRALMPEINKMVDRRNRKQGALLGLGTDDDAPPKPGQVDSSVRHISSMPKLESALEEAKRSSAMIFFTSENCPPCKTLYPLYDRLAEESVHKCILIMVDVSRAYNIGTKYNIRSTPTFMSFLHGVEQERWSGADPAKLQGNIQMLAQMAFPQHAHENLDLPALRASNTHPVLFSKVPPLGKLKVKMGAIAEDAAVSGILHFVSIRAEKNPSEATLPDMEAFSRFLRSAPSKLPIETMFTIVDLLRLALVDSRVTGYFAEEKNHFTISPLITYVNDLENCPYPLRLVTLQMCCNLFSSPLYPPHILKCPSLSSPIVELITTSLLDSTHHNVRVAAAGLAFNMTTANFKTRKQEGREGLPESDQIELAACLLEAISVEEQSPEALKGYLLAFGYLVYCVPAGGDLVDLLKSMDAQGTVLSKKKLFADEKLILDIGNTLLGQGLK</sequence>
<dbReference type="GO" id="GO:0070646">
    <property type="term" value="P:protein modification by small protein removal"/>
    <property type="evidence" value="ECO:0007669"/>
    <property type="project" value="TreeGrafter"/>
</dbReference>
<dbReference type="InterPro" id="IPR042266">
    <property type="entry name" value="PPPDE_sf"/>
</dbReference>
<dbReference type="eggNOG" id="KOG0907">
    <property type="taxonomic scope" value="Eukaryota"/>
</dbReference>
<feature type="domain" description="Thioredoxin" evidence="5">
    <location>
        <begin position="157"/>
        <end position="279"/>
    </location>
</feature>
<evidence type="ECO:0000256" key="3">
    <source>
        <dbReference type="ARBA" id="ARBA00022801"/>
    </source>
</evidence>
<evidence type="ECO:0000259" key="6">
    <source>
        <dbReference type="PROSITE" id="PS51396"/>
    </source>
</evidence>
<proteinExistence type="inferred from homology"/>
<feature type="domain" description="PUL" evidence="6">
    <location>
        <begin position="280"/>
        <end position="571"/>
    </location>
</feature>
<dbReference type="InterPro" id="IPR013535">
    <property type="entry name" value="PUL_dom"/>
</dbReference>
<dbReference type="InterPro" id="IPR036249">
    <property type="entry name" value="Thioredoxin-like_sf"/>
</dbReference>
<dbReference type="STRING" id="1116229.S3D805"/>
<evidence type="ECO:0000259" key="5">
    <source>
        <dbReference type="PROSITE" id="PS51352"/>
    </source>
</evidence>
<dbReference type="InterPro" id="IPR017937">
    <property type="entry name" value="Thioredoxin_CS"/>
</dbReference>
<dbReference type="PROSITE" id="PS51352">
    <property type="entry name" value="THIOREDOXIN_2"/>
    <property type="match status" value="1"/>
</dbReference>
<dbReference type="PROSITE" id="PS00194">
    <property type="entry name" value="THIOREDOXIN_1"/>
    <property type="match status" value="1"/>
</dbReference>
<dbReference type="GO" id="GO:0006508">
    <property type="term" value="P:proteolysis"/>
    <property type="evidence" value="ECO:0007669"/>
    <property type="project" value="UniProtKB-KW"/>
</dbReference>
<dbReference type="OMA" id="VTLQMAC"/>
<dbReference type="GO" id="GO:0008233">
    <property type="term" value="F:peptidase activity"/>
    <property type="evidence" value="ECO:0007669"/>
    <property type="project" value="UniProtKB-KW"/>
</dbReference>
<dbReference type="Gene3D" id="3.40.30.10">
    <property type="entry name" value="Glutaredoxin"/>
    <property type="match status" value="1"/>
</dbReference>
<accession>S3D805</accession>
<dbReference type="GeneID" id="19469378"/>
<dbReference type="PANTHER" id="PTHR12378">
    <property type="entry name" value="DESUMOYLATING ISOPEPTIDASE"/>
    <property type="match status" value="1"/>
</dbReference>
<dbReference type="AlphaFoldDB" id="S3D805"/>
<keyword evidence="9" id="KW-1185">Reference proteome</keyword>
<keyword evidence="3" id="KW-0378">Hydrolase</keyword>
<evidence type="ECO:0000313" key="9">
    <source>
        <dbReference type="Proteomes" id="UP000016922"/>
    </source>
</evidence>
<dbReference type="InterPro" id="IPR013766">
    <property type="entry name" value="Thioredoxin_domain"/>
</dbReference>
<name>S3D805_GLAL2</name>
<dbReference type="Pfam" id="PF00085">
    <property type="entry name" value="Thioredoxin"/>
    <property type="match status" value="1"/>
</dbReference>
<evidence type="ECO:0000256" key="1">
    <source>
        <dbReference type="ARBA" id="ARBA00008140"/>
    </source>
</evidence>
<dbReference type="Gene3D" id="1.25.10.10">
    <property type="entry name" value="Leucine-rich Repeat Variant"/>
    <property type="match status" value="1"/>
</dbReference>
<dbReference type="PROSITE" id="PS51858">
    <property type="entry name" value="PPPDE"/>
    <property type="match status" value="1"/>
</dbReference>
<reference evidence="8 9" key="1">
    <citation type="journal article" date="2013" name="BMC Genomics">
        <title>Genomics-driven discovery of the pneumocandin biosynthetic gene cluster in the fungus Glarea lozoyensis.</title>
        <authorList>
            <person name="Chen L."/>
            <person name="Yue Q."/>
            <person name="Zhang X."/>
            <person name="Xiang M."/>
            <person name="Wang C."/>
            <person name="Li S."/>
            <person name="Che Y."/>
            <person name="Ortiz-Lopez F.J."/>
            <person name="Bills G.F."/>
            <person name="Liu X."/>
            <person name="An Z."/>
        </authorList>
    </citation>
    <scope>NUCLEOTIDE SEQUENCE [LARGE SCALE GENOMIC DNA]</scope>
    <source>
        <strain evidence="9">ATCC 20868 / MF5171</strain>
    </source>
</reference>
<dbReference type="Gene3D" id="3.90.1720.30">
    <property type="entry name" value="PPPDE domains"/>
    <property type="match status" value="1"/>
</dbReference>
<feature type="region of interest" description="Disordered" evidence="4">
    <location>
        <begin position="154"/>
        <end position="175"/>
    </location>
</feature>